<keyword evidence="8" id="KW-1185">Reference proteome</keyword>
<proteinExistence type="inferred from homology"/>
<sequence>MTMTESSESTGALSHQSRVRRLDLGEVRLTYVIDGAMGLLPAVFFPDVPADHWNSHPESLDAHGRVAMSVGGLLVEREEGTLLIDAGFGPFTGHSPAGPINSGALLETLGSLGVEPADIDAVAFTHLHVDHTGWAFTPTATGTLDKTFPEARYLVASEEWAPHKNGHTVVGASPAPVITRFATAATLVADDEEVFPGVRTLVTPGHSPGHTTYVITSSTGHRLVVFGDAFHIPAQLAHPEWSSRPDADGTGVLTARRRLLKELDQPNTSGFAFHFGDQAFGRLVRDSEGRPAWEPLPTTLLGDPPRELD</sequence>
<dbReference type="PANTHER" id="PTHR42978">
    <property type="entry name" value="QUORUM-QUENCHING LACTONASE YTNP-RELATED-RELATED"/>
    <property type="match status" value="1"/>
</dbReference>
<gene>
    <name evidence="7" type="ORF">SAMN05216259_11743</name>
</gene>
<dbReference type="InterPro" id="IPR036866">
    <property type="entry name" value="RibonucZ/Hydroxyglut_hydro"/>
</dbReference>
<dbReference type="GO" id="GO:0016787">
    <property type="term" value="F:hydrolase activity"/>
    <property type="evidence" value="ECO:0007669"/>
    <property type="project" value="UniProtKB-KW"/>
</dbReference>
<dbReference type="SUPFAM" id="SSF56281">
    <property type="entry name" value="Metallo-hydrolase/oxidoreductase"/>
    <property type="match status" value="1"/>
</dbReference>
<evidence type="ECO:0000256" key="4">
    <source>
        <dbReference type="ARBA" id="ARBA00022833"/>
    </source>
</evidence>
<keyword evidence="4" id="KW-0862">Zinc</keyword>
<keyword evidence="3" id="KW-0378">Hydrolase</keyword>
<feature type="domain" description="Metallo-beta-lactamase" evidence="6">
    <location>
        <begin position="69"/>
        <end position="274"/>
    </location>
</feature>
<organism evidence="7 8">
    <name type="scientific">Actinacidiphila guanduensis</name>
    <dbReference type="NCBI Taxonomy" id="310781"/>
    <lineage>
        <taxon>Bacteria</taxon>
        <taxon>Bacillati</taxon>
        <taxon>Actinomycetota</taxon>
        <taxon>Actinomycetes</taxon>
        <taxon>Kitasatosporales</taxon>
        <taxon>Streptomycetaceae</taxon>
        <taxon>Actinacidiphila</taxon>
    </lineage>
</organism>
<evidence type="ECO:0000256" key="5">
    <source>
        <dbReference type="SAM" id="MobiDB-lite"/>
    </source>
</evidence>
<evidence type="ECO:0000259" key="6">
    <source>
        <dbReference type="SMART" id="SM00849"/>
    </source>
</evidence>
<dbReference type="Gene3D" id="3.60.15.10">
    <property type="entry name" value="Ribonuclease Z/Hydroxyacylglutathione hydrolase-like"/>
    <property type="match status" value="1"/>
</dbReference>
<dbReference type="InterPro" id="IPR001279">
    <property type="entry name" value="Metallo-B-lactamas"/>
</dbReference>
<dbReference type="Pfam" id="PF00753">
    <property type="entry name" value="Lactamase_B"/>
    <property type="match status" value="1"/>
</dbReference>
<name>A0A1H0PY56_9ACTN</name>
<evidence type="ECO:0000313" key="7">
    <source>
        <dbReference type="EMBL" id="SDP09655.1"/>
    </source>
</evidence>
<dbReference type="SMART" id="SM00849">
    <property type="entry name" value="Lactamase_B"/>
    <property type="match status" value="1"/>
</dbReference>
<dbReference type="EMBL" id="FNIE01000017">
    <property type="protein sequence ID" value="SDP09655.1"/>
    <property type="molecule type" value="Genomic_DNA"/>
</dbReference>
<keyword evidence="2" id="KW-0479">Metal-binding</keyword>
<comment type="similarity">
    <text evidence="1">Belongs to the metallo-beta-lactamase superfamily.</text>
</comment>
<dbReference type="AlphaFoldDB" id="A0A1H0PY56"/>
<evidence type="ECO:0000256" key="1">
    <source>
        <dbReference type="ARBA" id="ARBA00007749"/>
    </source>
</evidence>
<dbReference type="STRING" id="310781.SAMN05216259_11743"/>
<dbReference type="Proteomes" id="UP000199341">
    <property type="component" value="Unassembled WGS sequence"/>
</dbReference>
<accession>A0A1H0PY56</accession>
<dbReference type="GO" id="GO:0046872">
    <property type="term" value="F:metal ion binding"/>
    <property type="evidence" value="ECO:0007669"/>
    <property type="project" value="UniProtKB-KW"/>
</dbReference>
<dbReference type="RefSeq" id="WP_245771746.1">
    <property type="nucleotide sequence ID" value="NZ_FNIE01000017.1"/>
</dbReference>
<reference evidence="7 8" key="1">
    <citation type="submission" date="2016-10" db="EMBL/GenBank/DDBJ databases">
        <authorList>
            <person name="de Groot N.N."/>
        </authorList>
    </citation>
    <scope>NUCLEOTIDE SEQUENCE [LARGE SCALE GENOMIC DNA]</scope>
    <source>
        <strain evidence="7 8">CGMCC 4.2022</strain>
    </source>
</reference>
<dbReference type="PANTHER" id="PTHR42978:SF6">
    <property type="entry name" value="QUORUM-QUENCHING LACTONASE YTNP-RELATED"/>
    <property type="match status" value="1"/>
</dbReference>
<evidence type="ECO:0000256" key="3">
    <source>
        <dbReference type="ARBA" id="ARBA00022801"/>
    </source>
</evidence>
<evidence type="ECO:0000256" key="2">
    <source>
        <dbReference type="ARBA" id="ARBA00022723"/>
    </source>
</evidence>
<evidence type="ECO:0000313" key="8">
    <source>
        <dbReference type="Proteomes" id="UP000199341"/>
    </source>
</evidence>
<protein>
    <submittedName>
        <fullName evidence="7">Glyoxylase, beta-lactamase superfamily II</fullName>
    </submittedName>
</protein>
<feature type="region of interest" description="Disordered" evidence="5">
    <location>
        <begin position="286"/>
        <end position="309"/>
    </location>
</feature>
<dbReference type="InterPro" id="IPR051013">
    <property type="entry name" value="MBL_superfamily_lactonases"/>
</dbReference>